<accession>A0A0L9VNI1</accession>
<evidence type="ECO:0000313" key="4">
    <source>
        <dbReference type="EMBL" id="KAG2384239.1"/>
    </source>
</evidence>
<evidence type="ECO:0000313" key="5">
    <source>
        <dbReference type="EMBL" id="KOM56309.1"/>
    </source>
</evidence>
<dbReference type="PANTHER" id="PTHR31662">
    <property type="entry name" value="BNAANNG10740D PROTEIN-RELATED"/>
    <property type="match status" value="1"/>
</dbReference>
<dbReference type="OMA" id="ARVMNEK"/>
<protein>
    <submittedName>
        <fullName evidence="4">Transcription factor</fullName>
    </submittedName>
</protein>
<reference evidence="6" key="1">
    <citation type="journal article" date="2015" name="Proc. Natl. Acad. Sci. U.S.A.">
        <title>Genome sequencing of adzuki bean (Vigna angularis) provides insight into high starch and low fat accumulation and domestication.</title>
        <authorList>
            <person name="Yang K."/>
            <person name="Tian Z."/>
            <person name="Chen C."/>
            <person name="Luo L."/>
            <person name="Zhao B."/>
            <person name="Wang Z."/>
            <person name="Yu L."/>
            <person name="Li Y."/>
            <person name="Sun Y."/>
            <person name="Li W."/>
            <person name="Chen Y."/>
            <person name="Li Y."/>
            <person name="Zhang Y."/>
            <person name="Ai D."/>
            <person name="Zhao J."/>
            <person name="Shang C."/>
            <person name="Ma Y."/>
            <person name="Wu B."/>
            <person name="Wang M."/>
            <person name="Gao L."/>
            <person name="Sun D."/>
            <person name="Zhang P."/>
            <person name="Guo F."/>
            <person name="Wang W."/>
            <person name="Li Y."/>
            <person name="Wang J."/>
            <person name="Varshney R.K."/>
            <person name="Wang J."/>
            <person name="Ling H.Q."/>
            <person name="Wan P."/>
        </authorList>
    </citation>
    <scope>NUCLEOTIDE SEQUENCE</scope>
    <source>
        <strain evidence="6">cv. Jingnong 6</strain>
    </source>
</reference>
<dbReference type="GO" id="GO:0006355">
    <property type="term" value="P:regulation of DNA-templated transcription"/>
    <property type="evidence" value="ECO:0007669"/>
    <property type="project" value="InterPro"/>
</dbReference>
<evidence type="ECO:0000259" key="3">
    <source>
        <dbReference type="Pfam" id="PF04504"/>
    </source>
</evidence>
<dbReference type="InterPro" id="IPR053932">
    <property type="entry name" value="GeBP-like_DBD"/>
</dbReference>
<reference evidence="5" key="2">
    <citation type="submission" date="2015-02" db="EMBL/GenBank/DDBJ databases">
        <authorList>
            <person name="Chooi Y.-H."/>
        </authorList>
    </citation>
    <scope>NUCLEOTIDE SEQUENCE</scope>
    <source>
        <tissue evidence="5">Seedling</tissue>
    </source>
</reference>
<dbReference type="PANTHER" id="PTHR31662:SF33">
    <property type="entry name" value="DNA-BINDING STOREKEEPER PROTEIN TRANSCRIPTIONAL REGULATOR-LIKE PROTEIN"/>
    <property type="match status" value="1"/>
</dbReference>
<dbReference type="AlphaFoldDB" id="A0A0L9VNI1"/>
<dbReference type="Pfam" id="PF04504">
    <property type="entry name" value="GeBP-like_DBD"/>
    <property type="match status" value="1"/>
</dbReference>
<dbReference type="EMBL" id="CM003380">
    <property type="protein sequence ID" value="KOM56309.1"/>
    <property type="molecule type" value="Genomic_DNA"/>
</dbReference>
<organism evidence="5 6">
    <name type="scientific">Phaseolus angularis</name>
    <name type="common">Azuki bean</name>
    <name type="synonym">Vigna angularis</name>
    <dbReference type="NCBI Taxonomy" id="3914"/>
    <lineage>
        <taxon>Eukaryota</taxon>
        <taxon>Viridiplantae</taxon>
        <taxon>Streptophyta</taxon>
        <taxon>Embryophyta</taxon>
        <taxon>Tracheophyta</taxon>
        <taxon>Spermatophyta</taxon>
        <taxon>Magnoliopsida</taxon>
        <taxon>eudicotyledons</taxon>
        <taxon>Gunneridae</taxon>
        <taxon>Pentapetalae</taxon>
        <taxon>rosids</taxon>
        <taxon>fabids</taxon>
        <taxon>Fabales</taxon>
        <taxon>Fabaceae</taxon>
        <taxon>Papilionoideae</taxon>
        <taxon>50 kb inversion clade</taxon>
        <taxon>NPAAA clade</taxon>
        <taxon>indigoferoid/millettioid clade</taxon>
        <taxon>Phaseoleae</taxon>
        <taxon>Vigna</taxon>
    </lineage>
</organism>
<name>A0A0L9VNI1_PHAAN</name>
<gene>
    <name evidence="4" type="ORF">HKW66_Vig0149980</name>
    <name evidence="5" type="ORF">LR48_Vigan10g220100</name>
</gene>
<dbReference type="InterPro" id="IPR007592">
    <property type="entry name" value="GEBP"/>
</dbReference>
<dbReference type="KEGG" id="var:108343692"/>
<comment type="similarity">
    <text evidence="1">Belongs to the GeBP family.</text>
</comment>
<dbReference type="EMBL" id="JABFOF010000008">
    <property type="protein sequence ID" value="KAG2384239.1"/>
    <property type="molecule type" value="Genomic_DNA"/>
</dbReference>
<dbReference type="Gramene" id="KOM56309">
    <property type="protein sequence ID" value="KOM56309"/>
    <property type="gene ID" value="LR48_Vigan10g220100"/>
</dbReference>
<sequence>MTKKPKQRPAPVEDPSTASSSESEEDDDRPHSSQQHAAAPQVSSSEEEDDSSEEDEKKLSTLPASANHPSKPHPKSYSSESEPDTDSEPARVKPKPKPTDLPQPKVQAQRSSTPVKPGSKRPAHVTEPKRAKKKPAEAPSPSVANDETEEDGKKSGGQTRVLFQRIWSEEDEVGILKGILEFISKTGQEAYRYVDAFHNFIKKSLHVEVSSHQLKEKIRRMKKKFETREAKKKKGIWPRLLRPHDRAVYELSKKIWGEWPNGLVEKPKPLAKYVTKTQKKESKAEDKVPSQPSAPLLALPAPESCDVSLLYSSISCFKELDEDEMKRGLTLIGESKRKELERRWKVLQYSEMELLANRSLLIGEQIKLVSEALQSSNN</sequence>
<dbReference type="Proteomes" id="UP000743370">
    <property type="component" value="Unassembled WGS sequence"/>
</dbReference>
<dbReference type="STRING" id="3914.A0A0L9VNI1"/>
<feature type="domain" description="Glabrous enhancer-binding protein-like DBD" evidence="3">
    <location>
        <begin position="163"/>
        <end position="257"/>
    </location>
</feature>
<dbReference type="Proteomes" id="UP000053144">
    <property type="component" value="Chromosome 10"/>
</dbReference>
<dbReference type="GO" id="GO:0005634">
    <property type="term" value="C:nucleus"/>
    <property type="evidence" value="ECO:0007669"/>
    <property type="project" value="TreeGrafter"/>
</dbReference>
<evidence type="ECO:0000313" key="6">
    <source>
        <dbReference type="Proteomes" id="UP000053144"/>
    </source>
</evidence>
<feature type="region of interest" description="Disordered" evidence="2">
    <location>
        <begin position="1"/>
        <end position="160"/>
    </location>
</feature>
<evidence type="ECO:0000313" key="7">
    <source>
        <dbReference type="Proteomes" id="UP000743370"/>
    </source>
</evidence>
<evidence type="ECO:0000256" key="1">
    <source>
        <dbReference type="ARBA" id="ARBA00010820"/>
    </source>
</evidence>
<proteinExistence type="inferred from homology"/>
<feature type="compositionally biased region" description="Acidic residues" evidence="2">
    <location>
        <begin position="45"/>
        <end position="54"/>
    </location>
</feature>
<reference evidence="4 7" key="3">
    <citation type="submission" date="2020-05" db="EMBL/GenBank/DDBJ databases">
        <title>Vigna angularis (adzuki bean) Var. LongXiaoDou No. 4 denovo assembly.</title>
        <authorList>
            <person name="Xiang H."/>
        </authorList>
    </citation>
    <scope>NUCLEOTIDE SEQUENCE [LARGE SCALE GENOMIC DNA]</scope>
    <source>
        <tissue evidence="4">Leaf</tissue>
    </source>
</reference>
<dbReference type="OrthoDB" id="661680at2759"/>
<evidence type="ECO:0000256" key="2">
    <source>
        <dbReference type="SAM" id="MobiDB-lite"/>
    </source>
</evidence>